<evidence type="ECO:0000256" key="5">
    <source>
        <dbReference type="SAM" id="SignalP"/>
    </source>
</evidence>
<evidence type="ECO:0000313" key="8">
    <source>
        <dbReference type="Proteomes" id="UP000319384"/>
    </source>
</evidence>
<dbReference type="GO" id="GO:0043165">
    <property type="term" value="P:Gram-negative-bacterium-type cell outer membrane assembly"/>
    <property type="evidence" value="ECO:0007669"/>
    <property type="project" value="UniProtKB-UniRule"/>
</dbReference>
<keyword evidence="4" id="KW-0564">Palmitate</keyword>
<organism evidence="7 8">
    <name type="scientific">SAR86 cluster bacterium</name>
    <dbReference type="NCBI Taxonomy" id="2030880"/>
    <lineage>
        <taxon>Bacteria</taxon>
        <taxon>Pseudomonadati</taxon>
        <taxon>Pseudomonadota</taxon>
        <taxon>Gammaproteobacteria</taxon>
        <taxon>SAR86 cluster</taxon>
    </lineage>
</organism>
<dbReference type="Proteomes" id="UP000319384">
    <property type="component" value="Unassembled WGS sequence"/>
</dbReference>
<dbReference type="HAMAP" id="MF_00923">
    <property type="entry name" value="OM_assembly_BamB"/>
    <property type="match status" value="1"/>
</dbReference>
<keyword evidence="4" id="KW-0449">Lipoprotein</keyword>
<dbReference type="InterPro" id="IPR015943">
    <property type="entry name" value="WD40/YVTN_repeat-like_dom_sf"/>
</dbReference>
<dbReference type="Pfam" id="PF13360">
    <property type="entry name" value="PQQ_2"/>
    <property type="match status" value="1"/>
</dbReference>
<keyword evidence="2 4" id="KW-0472">Membrane</keyword>
<dbReference type="PANTHER" id="PTHR34512:SF30">
    <property type="entry name" value="OUTER MEMBRANE PROTEIN ASSEMBLY FACTOR BAMB"/>
    <property type="match status" value="1"/>
</dbReference>
<dbReference type="NCBIfam" id="TIGR03300">
    <property type="entry name" value="assembly_YfgL"/>
    <property type="match status" value="1"/>
</dbReference>
<evidence type="ECO:0000256" key="3">
    <source>
        <dbReference type="ARBA" id="ARBA00023237"/>
    </source>
</evidence>
<dbReference type="SUPFAM" id="SSF50998">
    <property type="entry name" value="Quinoprotein alcohol dehydrogenase-like"/>
    <property type="match status" value="1"/>
</dbReference>
<evidence type="ECO:0000256" key="2">
    <source>
        <dbReference type="ARBA" id="ARBA00023136"/>
    </source>
</evidence>
<dbReference type="GO" id="GO:0009279">
    <property type="term" value="C:cell outer membrane"/>
    <property type="evidence" value="ECO:0007669"/>
    <property type="project" value="UniProtKB-SubCell"/>
</dbReference>
<evidence type="ECO:0000313" key="7">
    <source>
        <dbReference type="EMBL" id="RZO27540.1"/>
    </source>
</evidence>
<evidence type="ECO:0000256" key="4">
    <source>
        <dbReference type="HAMAP-Rule" id="MF_00923"/>
    </source>
</evidence>
<dbReference type="EMBL" id="SHBH01000001">
    <property type="protein sequence ID" value="RZO27540.1"/>
    <property type="molecule type" value="Genomic_DNA"/>
</dbReference>
<gene>
    <name evidence="4 7" type="primary">bamB</name>
    <name evidence="7" type="ORF">EVA95_00190</name>
</gene>
<keyword evidence="3 4" id="KW-0998">Cell outer membrane</keyword>
<evidence type="ECO:0000256" key="1">
    <source>
        <dbReference type="ARBA" id="ARBA00022729"/>
    </source>
</evidence>
<dbReference type="GO" id="GO:0051205">
    <property type="term" value="P:protein insertion into membrane"/>
    <property type="evidence" value="ECO:0007669"/>
    <property type="project" value="UniProtKB-UniRule"/>
</dbReference>
<dbReference type="AlphaFoldDB" id="A0A520N247"/>
<dbReference type="InterPro" id="IPR018391">
    <property type="entry name" value="PQQ_b-propeller_rpt"/>
</dbReference>
<accession>A0A520N247</accession>
<feature type="domain" description="Pyrrolo-quinoline quinone repeat" evidence="6">
    <location>
        <begin position="83"/>
        <end position="312"/>
    </location>
</feature>
<reference evidence="7 8" key="1">
    <citation type="submission" date="2019-02" db="EMBL/GenBank/DDBJ databases">
        <title>Prokaryotic population dynamics and viral predation in marine succession experiment using metagenomics: the confinement effect.</title>
        <authorList>
            <person name="Haro-Moreno J.M."/>
            <person name="Rodriguez-Valera F."/>
            <person name="Lopez-Perez M."/>
        </authorList>
    </citation>
    <scope>NUCLEOTIDE SEQUENCE [LARGE SCALE GENOMIC DNA]</scope>
    <source>
        <strain evidence="7">MED-G162</strain>
    </source>
</reference>
<dbReference type="InterPro" id="IPR017687">
    <property type="entry name" value="BamB"/>
</dbReference>
<dbReference type="InterPro" id="IPR011047">
    <property type="entry name" value="Quinoprotein_ADH-like_sf"/>
</dbReference>
<feature type="signal peptide" evidence="5">
    <location>
        <begin position="1"/>
        <end position="22"/>
    </location>
</feature>
<dbReference type="InterPro" id="IPR002372">
    <property type="entry name" value="PQQ_rpt_dom"/>
</dbReference>
<comment type="caution">
    <text evidence="7">The sequence shown here is derived from an EMBL/GenBank/DDBJ whole genome shotgun (WGS) entry which is preliminary data.</text>
</comment>
<sequence length="384" mass="42478">MNFLNKYTLILLVFLTSSCSSLDSLRFWQSDEIDPDEPKILSSFSNQKTITIAWKKSFKGENKMGNFQPDFSSQNLFFSDITGNVVSINSETGIENWSSKLNFLASGTAAGFGIVIVSDIEGNVIALNQNDGSQLWTSNVKGEVLTKAAIDAKIVVVKTGSGGLIGLEKETGNIQWSYRSKLPLLTVRGNSSPIIVEDRIYASFDNGRLAVFEIDSGFPIWDGAISYVSGVSELENLIDSDSDPVVDGGLVYTTNYQGNLNIFDVAQKRSVWSYETSSFYSPIITRGMLMVIEADSQIKSFSLKTLEESWINDDYLNRSLSNAVTYKGNIVTGDYEGYLHIIDPLNGKTIGRKKISRNPIKTIYSRSDSLYVIDEAFNLFSANL</sequence>
<comment type="subunit">
    <text evidence="4">Part of the Bam complex.</text>
</comment>
<dbReference type="Gene3D" id="2.130.10.10">
    <property type="entry name" value="YVTN repeat-like/Quinoprotein amine dehydrogenase"/>
    <property type="match status" value="1"/>
</dbReference>
<name>A0A520N247_9GAMM</name>
<comment type="function">
    <text evidence="4">Part of the outer membrane protein assembly complex, which is involved in assembly and insertion of beta-barrel proteins into the outer membrane.</text>
</comment>
<evidence type="ECO:0000259" key="6">
    <source>
        <dbReference type="Pfam" id="PF13360"/>
    </source>
</evidence>
<dbReference type="PROSITE" id="PS51257">
    <property type="entry name" value="PROKAR_LIPOPROTEIN"/>
    <property type="match status" value="1"/>
</dbReference>
<comment type="similarity">
    <text evidence="4">Belongs to the BamB family.</text>
</comment>
<comment type="subcellular location">
    <subcellularLocation>
        <location evidence="4">Cell outer membrane</location>
        <topology evidence="4">Lipid-anchor</topology>
    </subcellularLocation>
</comment>
<feature type="chain" id="PRO_5022275271" description="Outer membrane protein assembly factor BamB" evidence="5">
    <location>
        <begin position="23"/>
        <end position="384"/>
    </location>
</feature>
<keyword evidence="1 4" id="KW-0732">Signal</keyword>
<dbReference type="SMART" id="SM00564">
    <property type="entry name" value="PQQ"/>
    <property type="match status" value="6"/>
</dbReference>
<proteinExistence type="inferred from homology"/>
<dbReference type="PANTHER" id="PTHR34512">
    <property type="entry name" value="CELL SURFACE PROTEIN"/>
    <property type="match status" value="1"/>
</dbReference>
<protein>
    <recommendedName>
        <fullName evidence="4">Outer membrane protein assembly factor BamB</fullName>
    </recommendedName>
</protein>